<accession>A0ABR7X7Z0</accession>
<gene>
    <name evidence="2" type="ORF">IDJ75_15520</name>
</gene>
<keyword evidence="3" id="KW-1185">Reference proteome</keyword>
<dbReference type="RefSeq" id="WP_191176528.1">
    <property type="nucleotide sequence ID" value="NZ_JACWMW010000003.1"/>
</dbReference>
<name>A0ABR7X7Z0_9SPHI</name>
<dbReference type="Proteomes" id="UP000618754">
    <property type="component" value="Unassembled WGS sequence"/>
</dbReference>
<protein>
    <recommendedName>
        <fullName evidence="4">DUF4890 domain-containing protein</fullName>
    </recommendedName>
</protein>
<proteinExistence type="predicted"/>
<evidence type="ECO:0000313" key="2">
    <source>
        <dbReference type="EMBL" id="MBD1386692.1"/>
    </source>
</evidence>
<sequence>MKKKNQQNKPALTLTLSLLVMLFAQLATAQNITGMKDKKPEERALFQTSLMKNKLSLDSVQLTKVQAINLKYALKNDPIIKGNGSKFSKFKQIKALQKEKDGELKKIFTAEQYKQYQAFEAEIKEKMKAKMGQQ</sequence>
<organism evidence="2 3">
    <name type="scientific">Mucilaginibacter rigui</name>
    <dbReference type="NCBI Taxonomy" id="534635"/>
    <lineage>
        <taxon>Bacteria</taxon>
        <taxon>Pseudomonadati</taxon>
        <taxon>Bacteroidota</taxon>
        <taxon>Sphingobacteriia</taxon>
        <taxon>Sphingobacteriales</taxon>
        <taxon>Sphingobacteriaceae</taxon>
        <taxon>Mucilaginibacter</taxon>
    </lineage>
</organism>
<keyword evidence="1" id="KW-0732">Signal</keyword>
<evidence type="ECO:0008006" key="4">
    <source>
        <dbReference type="Google" id="ProtNLM"/>
    </source>
</evidence>
<dbReference type="EMBL" id="JACWMW010000003">
    <property type="protein sequence ID" value="MBD1386692.1"/>
    <property type="molecule type" value="Genomic_DNA"/>
</dbReference>
<feature type="signal peptide" evidence="1">
    <location>
        <begin position="1"/>
        <end position="29"/>
    </location>
</feature>
<feature type="chain" id="PRO_5047288119" description="DUF4890 domain-containing protein" evidence="1">
    <location>
        <begin position="30"/>
        <end position="134"/>
    </location>
</feature>
<comment type="caution">
    <text evidence="2">The sequence shown here is derived from an EMBL/GenBank/DDBJ whole genome shotgun (WGS) entry which is preliminary data.</text>
</comment>
<evidence type="ECO:0000313" key="3">
    <source>
        <dbReference type="Proteomes" id="UP000618754"/>
    </source>
</evidence>
<reference evidence="2 3" key="1">
    <citation type="submission" date="2020-09" db="EMBL/GenBank/DDBJ databases">
        <title>Novel species of Mucilaginibacter isolated from a glacier on the Tibetan Plateau.</title>
        <authorList>
            <person name="Liu Q."/>
            <person name="Xin Y.-H."/>
        </authorList>
    </citation>
    <scope>NUCLEOTIDE SEQUENCE [LARGE SCALE GENOMIC DNA]</scope>
    <source>
        <strain evidence="2 3">CGMCC 1.13878</strain>
    </source>
</reference>
<evidence type="ECO:0000256" key="1">
    <source>
        <dbReference type="SAM" id="SignalP"/>
    </source>
</evidence>